<dbReference type="Proteomes" id="UP000290408">
    <property type="component" value="Chromosome"/>
</dbReference>
<gene>
    <name evidence="6" type="primary">mftR</name>
    <name evidence="6" type="ORF">EXU32_11060</name>
</gene>
<keyword evidence="7" id="KW-1185">Reference proteome</keyword>
<evidence type="ECO:0000256" key="4">
    <source>
        <dbReference type="PROSITE-ProRule" id="PRU00335"/>
    </source>
</evidence>
<dbReference type="InterPro" id="IPR001647">
    <property type="entry name" value="HTH_TetR"/>
</dbReference>
<dbReference type="GO" id="GO:0003700">
    <property type="term" value="F:DNA-binding transcription factor activity"/>
    <property type="evidence" value="ECO:0007669"/>
    <property type="project" value="TreeGrafter"/>
</dbReference>
<dbReference type="OrthoDB" id="956698at2"/>
<sequence>MRKKGPGRPPVTTHALIEEIAFRLFDEQGFDNTTVEQIADAAGIARRTLFRYYPSKNDIPWGQFDESLRLLAQHLREMPADVSTAVAVQESVKAFNHVDPAAVEQHRRRMRLLMNTPALQAHATLRHGAWRAVIASYVAERHGMCPDDLHPRTIGRVALALALSAYEQWLEDEQTSLPSLLDETFAALHHHLDDQRAVTPERRAVGKGQ</sequence>
<dbReference type="SUPFAM" id="SSF46689">
    <property type="entry name" value="Homeodomain-like"/>
    <property type="match status" value="1"/>
</dbReference>
<dbReference type="PROSITE" id="PS50977">
    <property type="entry name" value="HTH_TETR_2"/>
    <property type="match status" value="1"/>
</dbReference>
<keyword evidence="3" id="KW-0804">Transcription</keyword>
<dbReference type="GO" id="GO:0000976">
    <property type="term" value="F:transcription cis-regulatory region binding"/>
    <property type="evidence" value="ECO:0007669"/>
    <property type="project" value="TreeGrafter"/>
</dbReference>
<dbReference type="EMBL" id="CP036164">
    <property type="protein sequence ID" value="QBF46737.1"/>
    <property type="molecule type" value="Genomic_DNA"/>
</dbReference>
<dbReference type="KEGG" id="jli:EXU32_11060"/>
<dbReference type="Gene3D" id="1.10.357.10">
    <property type="entry name" value="Tetracycline Repressor, domain 2"/>
    <property type="match status" value="1"/>
</dbReference>
<evidence type="ECO:0000313" key="6">
    <source>
        <dbReference type="EMBL" id="QBF46737.1"/>
    </source>
</evidence>
<feature type="DNA-binding region" description="H-T-H motif" evidence="4">
    <location>
        <begin position="34"/>
        <end position="53"/>
    </location>
</feature>
<dbReference type="InterPro" id="IPR050109">
    <property type="entry name" value="HTH-type_TetR-like_transc_reg"/>
</dbReference>
<dbReference type="Gene3D" id="1.10.10.60">
    <property type="entry name" value="Homeodomain-like"/>
    <property type="match status" value="1"/>
</dbReference>
<evidence type="ECO:0000259" key="5">
    <source>
        <dbReference type="PROSITE" id="PS50977"/>
    </source>
</evidence>
<evidence type="ECO:0000256" key="3">
    <source>
        <dbReference type="ARBA" id="ARBA00023163"/>
    </source>
</evidence>
<dbReference type="PRINTS" id="PR00455">
    <property type="entry name" value="HTHTETR"/>
</dbReference>
<evidence type="ECO:0000313" key="7">
    <source>
        <dbReference type="Proteomes" id="UP000290408"/>
    </source>
</evidence>
<dbReference type="Pfam" id="PF17754">
    <property type="entry name" value="TetR_C_14"/>
    <property type="match status" value="1"/>
</dbReference>
<keyword evidence="2 4" id="KW-0238">DNA-binding</keyword>
<dbReference type="NCBIfam" id="TIGR03968">
    <property type="entry name" value="mycofact_TetR"/>
    <property type="match status" value="1"/>
</dbReference>
<dbReference type="InterPro" id="IPR009057">
    <property type="entry name" value="Homeodomain-like_sf"/>
</dbReference>
<organism evidence="6 7">
    <name type="scientific">Janibacter limosus</name>
    <dbReference type="NCBI Taxonomy" id="53458"/>
    <lineage>
        <taxon>Bacteria</taxon>
        <taxon>Bacillati</taxon>
        <taxon>Actinomycetota</taxon>
        <taxon>Actinomycetes</taxon>
        <taxon>Micrococcales</taxon>
        <taxon>Intrasporangiaceae</taxon>
        <taxon>Janibacter</taxon>
    </lineage>
</organism>
<name>A0A4P6MXK2_9MICO</name>
<evidence type="ECO:0000256" key="1">
    <source>
        <dbReference type="ARBA" id="ARBA00023015"/>
    </source>
</evidence>
<dbReference type="PANTHER" id="PTHR30055:SF238">
    <property type="entry name" value="MYCOFACTOCIN BIOSYNTHESIS TRANSCRIPTIONAL REGULATOR MFTR-RELATED"/>
    <property type="match status" value="1"/>
</dbReference>
<dbReference type="AlphaFoldDB" id="A0A4P6MXK2"/>
<accession>A0A4P6MXK2</accession>
<evidence type="ECO:0000256" key="2">
    <source>
        <dbReference type="ARBA" id="ARBA00023125"/>
    </source>
</evidence>
<dbReference type="Pfam" id="PF00440">
    <property type="entry name" value="TetR_N"/>
    <property type="match status" value="1"/>
</dbReference>
<dbReference type="PANTHER" id="PTHR30055">
    <property type="entry name" value="HTH-TYPE TRANSCRIPTIONAL REGULATOR RUTR"/>
    <property type="match status" value="1"/>
</dbReference>
<keyword evidence="1" id="KW-0805">Transcription regulation</keyword>
<feature type="domain" description="HTH tetR-type" evidence="5">
    <location>
        <begin position="11"/>
        <end position="71"/>
    </location>
</feature>
<dbReference type="InterPro" id="IPR023851">
    <property type="entry name" value="Tscrpt_reg_TetR-type"/>
</dbReference>
<proteinExistence type="predicted"/>
<reference evidence="6 7" key="1">
    <citation type="submission" date="2019-02" db="EMBL/GenBank/DDBJ databases">
        <title>Genomic data mining of an Antarctic deep-sea actinobacterium, Janibacterlimosus P3-3-X1.</title>
        <authorList>
            <person name="Liao L."/>
            <person name="Chen B."/>
        </authorList>
    </citation>
    <scope>NUCLEOTIDE SEQUENCE [LARGE SCALE GENOMIC DNA]</scope>
    <source>
        <strain evidence="6 7">P3-3-X1</strain>
    </source>
</reference>
<dbReference type="InterPro" id="IPR041347">
    <property type="entry name" value="MftR_C"/>
</dbReference>
<protein>
    <submittedName>
        <fullName evidence="6">Mycofactocin system transcriptional regulator</fullName>
    </submittedName>
</protein>